<evidence type="ECO:0000313" key="2">
    <source>
        <dbReference type="EMBL" id="MDC9598982.1"/>
    </source>
</evidence>
<organism evidence="2 3">
    <name type="scientific">Xenorhabdus anantnagensis</name>
    <dbReference type="NCBI Taxonomy" id="3025875"/>
    <lineage>
        <taxon>Bacteria</taxon>
        <taxon>Pseudomonadati</taxon>
        <taxon>Pseudomonadota</taxon>
        <taxon>Gammaproteobacteria</taxon>
        <taxon>Enterobacterales</taxon>
        <taxon>Morganellaceae</taxon>
        <taxon>Xenorhabdus</taxon>
    </lineage>
</organism>
<feature type="coiled-coil region" evidence="1">
    <location>
        <begin position="71"/>
        <end position="109"/>
    </location>
</feature>
<keyword evidence="3" id="KW-1185">Reference proteome</keyword>
<evidence type="ECO:0000256" key="1">
    <source>
        <dbReference type="SAM" id="Coils"/>
    </source>
</evidence>
<dbReference type="RefSeq" id="WP_273577663.1">
    <property type="nucleotide sequence ID" value="NZ_JAQRFN010000060.1"/>
</dbReference>
<reference evidence="2 3" key="1">
    <citation type="submission" date="2023-02" db="EMBL/GenBank/DDBJ databases">
        <title>Entomopathogenic bacteria.</title>
        <authorList>
            <person name="Machado R.A."/>
        </authorList>
    </citation>
    <scope>NUCLEOTIDE SEQUENCE [LARGE SCALE GENOMIC DNA]</scope>
    <source>
        <strain evidence="2 3">XENO-2</strain>
    </source>
</reference>
<gene>
    <name evidence="2" type="ORF">PSI14_19640</name>
</gene>
<dbReference type="EMBL" id="JAQRFN010000060">
    <property type="protein sequence ID" value="MDC9598982.1"/>
    <property type="molecule type" value="Genomic_DNA"/>
</dbReference>
<dbReference type="Proteomes" id="UP001220225">
    <property type="component" value="Unassembled WGS sequence"/>
</dbReference>
<name>A0ABT5LX28_9GAMM</name>
<keyword evidence="1" id="KW-0175">Coiled coil</keyword>
<sequence>FNRCPKLLNTRCLLPADFSPIRSSFVNHDSPSLLCTVVLDHYRLKQQYHGENEIIQGLTRQGLGDIRNGLISTLQQERDTMQKDIHQALQEELRELNGLLKDYRKTKNDLLSGVLKKQVLLPALSVVLQS</sequence>
<comment type="caution">
    <text evidence="2">The sequence shown here is derived from an EMBL/GenBank/DDBJ whole genome shotgun (WGS) entry which is preliminary data.</text>
</comment>
<evidence type="ECO:0000313" key="3">
    <source>
        <dbReference type="Proteomes" id="UP001220225"/>
    </source>
</evidence>
<accession>A0ABT5LX28</accession>
<feature type="non-terminal residue" evidence="2">
    <location>
        <position position="1"/>
    </location>
</feature>
<proteinExistence type="predicted"/>
<protein>
    <submittedName>
        <fullName evidence="2">Uncharacterized protein</fullName>
    </submittedName>
</protein>